<dbReference type="Proteomes" id="UP000181992">
    <property type="component" value="Unassembled WGS sequence"/>
</dbReference>
<gene>
    <name evidence="1" type="ORF">AUJ77_00185</name>
</gene>
<dbReference type="EMBL" id="MNVN01000003">
    <property type="protein sequence ID" value="OIO31214.1"/>
    <property type="molecule type" value="Genomic_DNA"/>
</dbReference>
<proteinExistence type="predicted"/>
<sequence length="83" mass="9219">MGVPSARPFLSFEETSKYYFVCLYFTKLAPIFKIANVLRAERVVALTQNRTLVAPPASAIAPAVTSQKFSLTIFLLRAPPEKN</sequence>
<organism evidence="1 2">
    <name type="scientific">Candidatus Nomurabacteria bacterium CG1_02_43_90</name>
    <dbReference type="NCBI Taxonomy" id="1805281"/>
    <lineage>
        <taxon>Bacteria</taxon>
        <taxon>Candidatus Nomuraibacteriota</taxon>
    </lineage>
</organism>
<evidence type="ECO:0000313" key="1">
    <source>
        <dbReference type="EMBL" id="OIO31214.1"/>
    </source>
</evidence>
<dbReference type="AlphaFoldDB" id="A0A1J4V9J0"/>
<name>A0A1J4V9J0_9BACT</name>
<comment type="caution">
    <text evidence="1">The sequence shown here is derived from an EMBL/GenBank/DDBJ whole genome shotgun (WGS) entry which is preliminary data.</text>
</comment>
<protein>
    <submittedName>
        <fullName evidence="1">Uncharacterized protein</fullName>
    </submittedName>
</protein>
<accession>A0A1J4V9J0</accession>
<evidence type="ECO:0000313" key="2">
    <source>
        <dbReference type="Proteomes" id="UP000181992"/>
    </source>
</evidence>
<reference evidence="1 2" key="1">
    <citation type="journal article" date="2016" name="Environ. Microbiol.">
        <title>Genomic resolution of a cold subsurface aquifer community provides metabolic insights for novel microbes adapted to high CO concentrations.</title>
        <authorList>
            <person name="Probst A.J."/>
            <person name="Castelle C.J."/>
            <person name="Singh A."/>
            <person name="Brown C.T."/>
            <person name="Anantharaman K."/>
            <person name="Sharon I."/>
            <person name="Hug L.A."/>
            <person name="Burstein D."/>
            <person name="Emerson J.B."/>
            <person name="Thomas B.C."/>
            <person name="Banfield J.F."/>
        </authorList>
    </citation>
    <scope>NUCLEOTIDE SEQUENCE [LARGE SCALE GENOMIC DNA]</scope>
    <source>
        <strain evidence="1">CG1_02_43_90</strain>
    </source>
</reference>